<dbReference type="STRING" id="1618756.UV12_C0007G0011"/>
<feature type="transmembrane region" description="Helical" evidence="2">
    <location>
        <begin position="60"/>
        <end position="80"/>
    </location>
</feature>
<dbReference type="Proteomes" id="UP000034704">
    <property type="component" value="Unassembled WGS sequence"/>
</dbReference>
<feature type="transmembrane region" description="Helical" evidence="2">
    <location>
        <begin position="34"/>
        <end position="54"/>
    </location>
</feature>
<evidence type="ECO:0000313" key="4">
    <source>
        <dbReference type="Proteomes" id="UP000034704"/>
    </source>
</evidence>
<sequence length="124" mass="13949">MENMTIMFLLFFIKAVGASAIIGYLVYLKTKSTMTGFFGGFALPLCLAVFFFLLPQVGVAVALLASVGVLFYVFVIFFLVNECSPWLRERLQNENKSSGDISPIWDQKRKEANDEHNRCHALDS</sequence>
<comment type="caution">
    <text evidence="3">The sequence shown here is derived from an EMBL/GenBank/DDBJ whole genome shotgun (WGS) entry which is preliminary data.</text>
</comment>
<feature type="transmembrane region" description="Helical" evidence="2">
    <location>
        <begin position="6"/>
        <end position="27"/>
    </location>
</feature>
<organism evidence="3 4">
    <name type="scientific">Candidatus Nomurabacteria bacterium GW2011_GWC2_42_20</name>
    <dbReference type="NCBI Taxonomy" id="1618756"/>
    <lineage>
        <taxon>Bacteria</taxon>
        <taxon>Candidatus Nomuraibacteriota</taxon>
    </lineage>
</organism>
<evidence type="ECO:0000256" key="1">
    <source>
        <dbReference type="SAM" id="MobiDB-lite"/>
    </source>
</evidence>
<dbReference type="EMBL" id="LCDG01000007">
    <property type="protein sequence ID" value="KKS47471.1"/>
    <property type="molecule type" value="Genomic_DNA"/>
</dbReference>
<gene>
    <name evidence="3" type="ORF">UV12_C0007G0011</name>
</gene>
<feature type="compositionally biased region" description="Basic and acidic residues" evidence="1">
    <location>
        <begin position="106"/>
        <end position="124"/>
    </location>
</feature>
<dbReference type="AlphaFoldDB" id="A0A0G1BMG5"/>
<name>A0A0G1BMG5_9BACT</name>
<protein>
    <submittedName>
        <fullName evidence="3">Uncharacterized protein</fullName>
    </submittedName>
</protein>
<keyword evidence="2" id="KW-0472">Membrane</keyword>
<evidence type="ECO:0000256" key="2">
    <source>
        <dbReference type="SAM" id="Phobius"/>
    </source>
</evidence>
<keyword evidence="2" id="KW-1133">Transmembrane helix</keyword>
<proteinExistence type="predicted"/>
<keyword evidence="2" id="KW-0812">Transmembrane</keyword>
<accession>A0A0G1BMG5</accession>
<reference evidence="3 4" key="1">
    <citation type="journal article" date="2015" name="Nature">
        <title>rRNA introns, odd ribosomes, and small enigmatic genomes across a large radiation of phyla.</title>
        <authorList>
            <person name="Brown C.T."/>
            <person name="Hug L.A."/>
            <person name="Thomas B.C."/>
            <person name="Sharon I."/>
            <person name="Castelle C.J."/>
            <person name="Singh A."/>
            <person name="Wilkins M.J."/>
            <person name="Williams K.H."/>
            <person name="Banfield J.F."/>
        </authorList>
    </citation>
    <scope>NUCLEOTIDE SEQUENCE [LARGE SCALE GENOMIC DNA]</scope>
</reference>
<evidence type="ECO:0000313" key="3">
    <source>
        <dbReference type="EMBL" id="KKS47471.1"/>
    </source>
</evidence>
<feature type="region of interest" description="Disordered" evidence="1">
    <location>
        <begin position="94"/>
        <end position="124"/>
    </location>
</feature>